<proteinExistence type="predicted"/>
<dbReference type="PANTHER" id="PTHR43055:SF1">
    <property type="entry name" value="FORMATE-DEPENDENT PHOSPHORIBOSYLGLYCINAMIDE FORMYLTRANSFERASE"/>
    <property type="match status" value="1"/>
</dbReference>
<protein>
    <recommendedName>
        <fullName evidence="5">ATP-grasp domain-containing protein</fullName>
    </recommendedName>
</protein>
<keyword evidence="7" id="KW-1185">Reference proteome</keyword>
<sequence>METHPMKKALIFGEYKIARFLPVLRERGYTSFVVYSAVEFDAALEFDNEGVEVKLLSLDWDAEDVLRVLDTERPDVAIANPYAHGQEQLPIVYGRAAARWDGRFVAHSAEFAEVACDKVKLHETGVERGWPVPEGAVCTDAAAVAGAARELGFPLVIKEAQAQAGDGRFFAASAAELDAVLARGLAFPAIVQAFKVGVETGIELITAGGELMRWPVVSMGPLDAGLDPSLRARVTPYALPERAAARLDAFLTDIQDNFAPFGPWQIDFAVVEDDIVVLEINPRLGGLSDLGLTGTGTDPHAVFTAAALGEPLPQVTTRAVTIELPSSEIPGVEVPAHPEGAEVMRVTARKPTNRCFINTDRMQLVTTIGNLDAGKRWVKELDAAGLLRCSVESAFQQLEQGFGVFGGKAESL</sequence>
<dbReference type="InterPro" id="IPR011761">
    <property type="entry name" value="ATP-grasp"/>
</dbReference>
<dbReference type="Proteomes" id="UP000242427">
    <property type="component" value="Unassembled WGS sequence"/>
</dbReference>
<dbReference type="GO" id="GO:0016874">
    <property type="term" value="F:ligase activity"/>
    <property type="evidence" value="ECO:0007669"/>
    <property type="project" value="UniProtKB-KW"/>
</dbReference>
<dbReference type="GO" id="GO:0005524">
    <property type="term" value="F:ATP binding"/>
    <property type="evidence" value="ECO:0007669"/>
    <property type="project" value="UniProtKB-UniRule"/>
</dbReference>
<evidence type="ECO:0000259" key="5">
    <source>
        <dbReference type="PROSITE" id="PS50975"/>
    </source>
</evidence>
<dbReference type="EMBL" id="PXWG01000002">
    <property type="protein sequence ID" value="PSJ30339.1"/>
    <property type="molecule type" value="Genomic_DNA"/>
</dbReference>
<gene>
    <name evidence="6" type="ORF">B7P34_01900</name>
</gene>
<dbReference type="Gene3D" id="3.30.1490.20">
    <property type="entry name" value="ATP-grasp fold, A domain"/>
    <property type="match status" value="1"/>
</dbReference>
<dbReference type="PROSITE" id="PS00867">
    <property type="entry name" value="CPSASE_2"/>
    <property type="match status" value="1"/>
</dbReference>
<organism evidence="6 7">
    <name type="scientific">Streptosporangium nondiastaticum</name>
    <dbReference type="NCBI Taxonomy" id="35764"/>
    <lineage>
        <taxon>Bacteria</taxon>
        <taxon>Bacillati</taxon>
        <taxon>Actinomycetota</taxon>
        <taxon>Actinomycetes</taxon>
        <taxon>Streptosporangiales</taxon>
        <taxon>Streptosporangiaceae</taxon>
        <taxon>Streptosporangium</taxon>
    </lineage>
</organism>
<evidence type="ECO:0000256" key="3">
    <source>
        <dbReference type="ARBA" id="ARBA00022840"/>
    </source>
</evidence>
<dbReference type="AlphaFoldDB" id="A0A9X7PJL5"/>
<evidence type="ECO:0000313" key="6">
    <source>
        <dbReference type="EMBL" id="PSJ30339.1"/>
    </source>
</evidence>
<name>A0A9X7PJL5_9ACTN</name>
<dbReference type="GO" id="GO:0046872">
    <property type="term" value="F:metal ion binding"/>
    <property type="evidence" value="ECO:0007669"/>
    <property type="project" value="InterPro"/>
</dbReference>
<dbReference type="InterPro" id="IPR013815">
    <property type="entry name" value="ATP_grasp_subdomain_1"/>
</dbReference>
<evidence type="ECO:0000256" key="1">
    <source>
        <dbReference type="ARBA" id="ARBA00022598"/>
    </source>
</evidence>
<reference evidence="6 7" key="1">
    <citation type="submission" date="2018-03" db="EMBL/GenBank/DDBJ databases">
        <title>Chitinolytic properties of Streptosporangium nondiastaticum TBG75A20.</title>
        <authorList>
            <person name="Gayathri V."/>
            <person name="Shiburaj S."/>
        </authorList>
    </citation>
    <scope>NUCLEOTIDE SEQUENCE [LARGE SCALE GENOMIC DNA]</scope>
    <source>
        <strain evidence="6 7">TBG75A20</strain>
    </source>
</reference>
<comment type="caution">
    <text evidence="6">The sequence shown here is derived from an EMBL/GenBank/DDBJ whole genome shotgun (WGS) entry which is preliminary data.</text>
</comment>
<dbReference type="Pfam" id="PF02786">
    <property type="entry name" value="CPSase_L_D2"/>
    <property type="match status" value="1"/>
</dbReference>
<evidence type="ECO:0000256" key="2">
    <source>
        <dbReference type="ARBA" id="ARBA00022741"/>
    </source>
</evidence>
<dbReference type="PANTHER" id="PTHR43055">
    <property type="entry name" value="FORMATE-DEPENDENT PHOSPHORIBOSYLGLYCINAMIDE FORMYLTRANSFERASE"/>
    <property type="match status" value="1"/>
</dbReference>
<dbReference type="SUPFAM" id="SSF56059">
    <property type="entry name" value="Glutathione synthetase ATP-binding domain-like"/>
    <property type="match status" value="1"/>
</dbReference>
<evidence type="ECO:0000313" key="7">
    <source>
        <dbReference type="Proteomes" id="UP000242427"/>
    </source>
</evidence>
<dbReference type="OrthoDB" id="3672140at2"/>
<accession>A0A9X7PJL5</accession>
<keyword evidence="2 4" id="KW-0547">Nucleotide-binding</keyword>
<feature type="domain" description="ATP-grasp" evidence="5">
    <location>
        <begin position="122"/>
        <end position="321"/>
    </location>
</feature>
<keyword evidence="1" id="KW-0436">Ligase</keyword>
<keyword evidence="3 4" id="KW-0067">ATP-binding</keyword>
<evidence type="ECO:0000256" key="4">
    <source>
        <dbReference type="PROSITE-ProRule" id="PRU00409"/>
    </source>
</evidence>
<dbReference type="Gene3D" id="3.30.470.20">
    <property type="entry name" value="ATP-grasp fold, B domain"/>
    <property type="match status" value="1"/>
</dbReference>
<dbReference type="PROSITE" id="PS50975">
    <property type="entry name" value="ATP_GRASP"/>
    <property type="match status" value="1"/>
</dbReference>
<dbReference type="GO" id="GO:0005829">
    <property type="term" value="C:cytosol"/>
    <property type="evidence" value="ECO:0007669"/>
    <property type="project" value="TreeGrafter"/>
</dbReference>
<dbReference type="InterPro" id="IPR005479">
    <property type="entry name" value="CPAse_ATP-bd"/>
</dbReference>